<keyword evidence="3" id="KW-1185">Reference proteome</keyword>
<evidence type="ECO:0000256" key="1">
    <source>
        <dbReference type="SAM" id="Phobius"/>
    </source>
</evidence>
<comment type="caution">
    <text evidence="2">The sequence shown here is derived from an EMBL/GenBank/DDBJ whole genome shotgun (WGS) entry which is preliminary data.</text>
</comment>
<dbReference type="Proteomes" id="UP000773469">
    <property type="component" value="Unassembled WGS sequence"/>
</dbReference>
<accession>A0ABQ4P6G6</accession>
<gene>
    <name evidence="2" type="ORF">TUM3794_28050</name>
</gene>
<keyword evidence="1" id="KW-0812">Transmembrane</keyword>
<organism evidence="2 3">
    <name type="scientific">Shewanella colwelliana</name>
    <name type="common">Alteromonas colwelliana</name>
    <dbReference type="NCBI Taxonomy" id="23"/>
    <lineage>
        <taxon>Bacteria</taxon>
        <taxon>Pseudomonadati</taxon>
        <taxon>Pseudomonadota</taxon>
        <taxon>Gammaproteobacteria</taxon>
        <taxon>Alteromonadales</taxon>
        <taxon>Shewanellaceae</taxon>
        <taxon>Shewanella</taxon>
    </lineage>
</organism>
<feature type="transmembrane region" description="Helical" evidence="1">
    <location>
        <begin position="50"/>
        <end position="71"/>
    </location>
</feature>
<keyword evidence="1" id="KW-1133">Transmembrane helix</keyword>
<sequence length="159" mass="18463">METYFETIVEIDGFSFFIYIAALVFGLLSYNKAKSVYDSNFAKYFNVKYGFFVIVLSVYVCFNIISMYQVYKLEKELPSKRVESVEGEIREYSSEEVASREESFVVGGVKFEYNNVGTPKYFFANRKRGDGVISDGRLVKVYYFSEGKKKNIVKVEVER</sequence>
<evidence type="ECO:0008006" key="4">
    <source>
        <dbReference type="Google" id="ProtNLM"/>
    </source>
</evidence>
<evidence type="ECO:0000313" key="3">
    <source>
        <dbReference type="Proteomes" id="UP000773469"/>
    </source>
</evidence>
<dbReference type="EMBL" id="BPEU01000020">
    <property type="protein sequence ID" value="GIU43116.1"/>
    <property type="molecule type" value="Genomic_DNA"/>
</dbReference>
<keyword evidence="1" id="KW-0472">Membrane</keyword>
<proteinExistence type="predicted"/>
<dbReference type="RefSeq" id="WP_220757226.1">
    <property type="nucleotide sequence ID" value="NZ_BPEU01000020.1"/>
</dbReference>
<name>A0ABQ4P6G6_SHECO</name>
<feature type="transmembrane region" description="Helical" evidence="1">
    <location>
        <begin position="12"/>
        <end position="30"/>
    </location>
</feature>
<evidence type="ECO:0000313" key="2">
    <source>
        <dbReference type="EMBL" id="GIU43116.1"/>
    </source>
</evidence>
<protein>
    <recommendedName>
        <fullName evidence="4">DUF3592 domain-containing protein</fullName>
    </recommendedName>
</protein>
<reference evidence="2 3" key="1">
    <citation type="submission" date="2021-05" db="EMBL/GenBank/DDBJ databases">
        <title>Molecular characterization for Shewanella algae harboring chromosomal blaOXA-55-like strains isolated from clinical and environment sample.</title>
        <authorList>
            <person name="Ohama Y."/>
            <person name="Aoki K."/>
            <person name="Harada S."/>
            <person name="Moriya K."/>
            <person name="Ishii Y."/>
            <person name="Tateda K."/>
        </authorList>
    </citation>
    <scope>NUCLEOTIDE SEQUENCE [LARGE SCALE GENOMIC DNA]</scope>
    <source>
        <strain evidence="2 3">MBTL60-118</strain>
    </source>
</reference>